<dbReference type="InterPro" id="IPR000620">
    <property type="entry name" value="EamA_dom"/>
</dbReference>
<evidence type="ECO:0000256" key="8">
    <source>
        <dbReference type="ARBA" id="ARBA00023136"/>
    </source>
</evidence>
<comment type="subunit">
    <text evidence="11">Interacts with STIM1; stimulated by depletion of intracellular calcium. Interacts with ORAI1. Interacts with the plasma membrane calcium-transporting ATPases ATP2B1 and ATP2B4. Interacts with ATP1A1, ATP2A2, KPNB1 and XPO1.</text>
</comment>
<dbReference type="PANTHER" id="PTHR22911">
    <property type="entry name" value="ACYL-MALONYL CONDENSING ENZYME-RELATED"/>
    <property type="match status" value="1"/>
</dbReference>
<feature type="transmembrane region" description="Helical" evidence="15">
    <location>
        <begin position="186"/>
        <end position="207"/>
    </location>
</feature>
<dbReference type="InterPro" id="IPR037185">
    <property type="entry name" value="EmrE-like"/>
</dbReference>
<dbReference type="OrthoDB" id="306876at2759"/>
<dbReference type="PANTHER" id="PTHR22911:SF6">
    <property type="entry name" value="SOLUTE CARRIER FAMILY 35 MEMBER G1"/>
    <property type="match status" value="1"/>
</dbReference>
<evidence type="ECO:0000256" key="7">
    <source>
        <dbReference type="ARBA" id="ARBA00022989"/>
    </source>
</evidence>
<dbReference type="Xenbase" id="XB-GENE-17341078">
    <property type="gene designation" value="slc35g1.L"/>
</dbReference>
<keyword evidence="8 15" id="KW-0472">Membrane</keyword>
<name>A0A1L8FJJ7_XENLA</name>
<dbReference type="GO" id="GO:0005886">
    <property type="term" value="C:plasma membrane"/>
    <property type="evidence" value="ECO:0000318"/>
    <property type="project" value="GO_Central"/>
</dbReference>
<feature type="transmembrane region" description="Helical" evidence="15">
    <location>
        <begin position="100"/>
        <end position="119"/>
    </location>
</feature>
<evidence type="ECO:0000256" key="3">
    <source>
        <dbReference type="ARBA" id="ARBA00022475"/>
    </source>
</evidence>
<evidence type="ECO:0000256" key="2">
    <source>
        <dbReference type="ARBA" id="ARBA00004651"/>
    </source>
</evidence>
<dbReference type="Proteomes" id="UP000186698">
    <property type="component" value="Chromosome 7L"/>
</dbReference>
<accession>A0A1L8FJJ7</accession>
<dbReference type="KEGG" id="xla:108696186"/>
<feature type="transmembrane region" description="Helical" evidence="15">
    <location>
        <begin position="214"/>
        <end position="235"/>
    </location>
</feature>
<evidence type="ECO:0000256" key="14">
    <source>
        <dbReference type="SAM" id="MobiDB-lite"/>
    </source>
</evidence>
<protein>
    <recommendedName>
        <fullName evidence="12">Solute carrier family 35 member G1</fullName>
    </recommendedName>
    <alternativeName>
        <fullName evidence="13">Transmembrane protein 20</fullName>
    </alternativeName>
</protein>
<proteinExistence type="inferred from homology"/>
<keyword evidence="17" id="KW-1185">Reference proteome</keyword>
<evidence type="ECO:0000256" key="13">
    <source>
        <dbReference type="ARBA" id="ARBA00082789"/>
    </source>
</evidence>
<feature type="transmembrane region" description="Helical" evidence="15">
    <location>
        <begin position="279"/>
        <end position="303"/>
    </location>
</feature>
<feature type="transmembrane region" description="Helical" evidence="15">
    <location>
        <begin position="255"/>
        <end position="272"/>
    </location>
</feature>
<dbReference type="SUPFAM" id="SSF103481">
    <property type="entry name" value="Multidrug resistance efflux transporter EmrE"/>
    <property type="match status" value="2"/>
</dbReference>
<dbReference type="FunFam" id="1.10.3730.20:FF:000026">
    <property type="entry name" value="Solute carrier family 35, member G1"/>
    <property type="match status" value="1"/>
</dbReference>
<feature type="transmembrane region" description="Helical" evidence="15">
    <location>
        <begin position="131"/>
        <end position="149"/>
    </location>
</feature>
<evidence type="ECO:0000256" key="10">
    <source>
        <dbReference type="ARBA" id="ARBA00061618"/>
    </source>
</evidence>
<evidence type="ECO:0000259" key="16">
    <source>
        <dbReference type="Pfam" id="PF00892"/>
    </source>
</evidence>
<dbReference type="OMA" id="KYSLWDA"/>
<keyword evidence="6" id="KW-0256">Endoplasmic reticulum</keyword>
<feature type="domain" description="EamA" evidence="16">
    <location>
        <begin position="253"/>
        <end position="384"/>
    </location>
</feature>
<dbReference type="GeneID" id="108696186"/>
<reference evidence="18" key="1">
    <citation type="submission" date="2025-08" db="UniProtKB">
        <authorList>
            <consortium name="RefSeq"/>
        </authorList>
    </citation>
    <scope>IDENTIFICATION</scope>
    <source>
        <strain evidence="18">J_2021</strain>
        <tissue evidence="18">Erythrocytes</tissue>
    </source>
</reference>
<feature type="transmembrane region" description="Helical" evidence="15">
    <location>
        <begin position="345"/>
        <end position="363"/>
    </location>
</feature>
<sequence>MGSDDRDVTEEDAELGDLSGARKVNMLEEEEGLPEGTWCDSTERRAAAKGSDNLVPGDIPITSDCPQVRETQRRTLCPPCAQIIVTDEETGKRKCVCPGLGIFYTILSAAFFSSSSLLVKKIEDLHSVEISAIRCLFQMLFVLPGLIYYKTGFLGPKDQRIFLFLRGFLGSTAMILLYYAVQCMPLADATVITFSSPAFTCIFACIFLKERCTIWDIVFMLFTITGVILIARPPFLFGSLDESLDYDYADHMKGTIAAVSSAVGASLTLVVLRKMGKSVHFLLSIWFYAIIGLIECIIALFALGEWRLPTCGIDRMFLVFIGILGLGGQIFLVKALQIERAGPVSVMRTMDVVFAFIFQALFLSHNPTLWTIGGALCIVASTAGTAIVKWYTSSKKAKQSAL</sequence>
<evidence type="ECO:0000256" key="11">
    <source>
        <dbReference type="ARBA" id="ARBA00064541"/>
    </source>
</evidence>
<evidence type="ECO:0000313" key="18">
    <source>
        <dbReference type="RefSeq" id="XP_018080806.1"/>
    </source>
</evidence>
<dbReference type="Gene3D" id="1.10.3730.20">
    <property type="match status" value="1"/>
</dbReference>
<feature type="region of interest" description="Disordered" evidence="14">
    <location>
        <begin position="1"/>
        <end position="37"/>
    </location>
</feature>
<organism evidence="17 18">
    <name type="scientific">Xenopus laevis</name>
    <name type="common">African clawed frog</name>
    <dbReference type="NCBI Taxonomy" id="8355"/>
    <lineage>
        <taxon>Eukaryota</taxon>
        <taxon>Metazoa</taxon>
        <taxon>Chordata</taxon>
        <taxon>Craniata</taxon>
        <taxon>Vertebrata</taxon>
        <taxon>Euteleostomi</taxon>
        <taxon>Amphibia</taxon>
        <taxon>Batrachia</taxon>
        <taxon>Anura</taxon>
        <taxon>Pipoidea</taxon>
        <taxon>Pipidae</taxon>
        <taxon>Xenopodinae</taxon>
        <taxon>Xenopus</taxon>
        <taxon>Xenopus</taxon>
    </lineage>
</organism>
<comment type="similarity">
    <text evidence="10">Belongs to the TMEM20 family.</text>
</comment>
<evidence type="ECO:0000256" key="12">
    <source>
        <dbReference type="ARBA" id="ARBA00074441"/>
    </source>
</evidence>
<keyword evidence="4 15" id="KW-0812">Transmembrane</keyword>
<keyword evidence="3" id="KW-1003">Cell membrane</keyword>
<evidence type="ECO:0000313" key="19">
    <source>
        <dbReference type="Xenbase" id="XB-GENE-17341078"/>
    </source>
</evidence>
<dbReference type="Pfam" id="PF00892">
    <property type="entry name" value="EamA"/>
    <property type="match status" value="2"/>
</dbReference>
<comment type="function">
    <text evidence="9">May play a role in intracellular calcium sensing and homeostasis. May act as a negative regulator of plasma membrane calcium-transporting ATPases preventing calcium efflux from the cell.</text>
</comment>
<gene>
    <name evidence="18 19" type="primary">slc35g1.L</name>
</gene>
<evidence type="ECO:0000256" key="6">
    <source>
        <dbReference type="ARBA" id="ARBA00022824"/>
    </source>
</evidence>
<dbReference type="STRING" id="8355.A0A1L8FJJ7"/>
<dbReference type="RefSeq" id="XP_018080806.1">
    <property type="nucleotide sequence ID" value="XM_018225317.2"/>
</dbReference>
<evidence type="ECO:0000256" key="4">
    <source>
        <dbReference type="ARBA" id="ARBA00022692"/>
    </source>
</evidence>
<feature type="domain" description="EamA" evidence="16">
    <location>
        <begin position="100"/>
        <end position="231"/>
    </location>
</feature>
<dbReference type="AGR" id="Xenbase:XB-GENE-17341078"/>
<feature type="transmembrane region" description="Helical" evidence="15">
    <location>
        <begin position="315"/>
        <end position="333"/>
    </location>
</feature>
<evidence type="ECO:0000256" key="15">
    <source>
        <dbReference type="SAM" id="Phobius"/>
    </source>
</evidence>
<dbReference type="Bgee" id="108696186">
    <property type="expression patterns" value="Expressed in intestine and 14 other cell types or tissues"/>
</dbReference>
<feature type="transmembrane region" description="Helical" evidence="15">
    <location>
        <begin position="161"/>
        <end position="180"/>
    </location>
</feature>
<dbReference type="GO" id="GO:1990034">
    <property type="term" value="P:calcium ion export across plasma membrane"/>
    <property type="evidence" value="ECO:0000318"/>
    <property type="project" value="GO_Central"/>
</dbReference>
<dbReference type="AlphaFoldDB" id="A0A1L8FJJ7"/>
<dbReference type="PaxDb" id="8355-A0A1L8FJJ7"/>
<keyword evidence="7 15" id="KW-1133">Transmembrane helix</keyword>
<comment type="subcellular location">
    <subcellularLocation>
        <location evidence="2">Cell membrane</location>
        <topology evidence="2">Multi-pass membrane protein</topology>
    </subcellularLocation>
    <subcellularLocation>
        <location evidence="1">Endoplasmic reticulum membrane</location>
        <topology evidence="1">Multi-pass membrane protein</topology>
    </subcellularLocation>
</comment>
<keyword evidence="5" id="KW-0677">Repeat</keyword>
<evidence type="ECO:0000256" key="9">
    <source>
        <dbReference type="ARBA" id="ARBA00059734"/>
    </source>
</evidence>
<evidence type="ECO:0000256" key="5">
    <source>
        <dbReference type="ARBA" id="ARBA00022737"/>
    </source>
</evidence>
<evidence type="ECO:0000313" key="17">
    <source>
        <dbReference type="Proteomes" id="UP000186698"/>
    </source>
</evidence>
<feature type="transmembrane region" description="Helical" evidence="15">
    <location>
        <begin position="369"/>
        <end position="391"/>
    </location>
</feature>
<dbReference type="GO" id="GO:0005789">
    <property type="term" value="C:endoplasmic reticulum membrane"/>
    <property type="evidence" value="ECO:0000318"/>
    <property type="project" value="GO_Central"/>
</dbReference>
<dbReference type="GO" id="GO:0051480">
    <property type="term" value="P:regulation of cytosolic calcium ion concentration"/>
    <property type="evidence" value="ECO:0000318"/>
    <property type="project" value="GO_Central"/>
</dbReference>
<dbReference type="CTD" id="108696186"/>
<evidence type="ECO:0000256" key="1">
    <source>
        <dbReference type="ARBA" id="ARBA00004477"/>
    </source>
</evidence>